<name>A0A842I225_9SPHN</name>
<dbReference type="EMBL" id="JACJVJ010000002">
    <property type="protein sequence ID" value="MBC2778300.1"/>
    <property type="molecule type" value="Genomic_DNA"/>
</dbReference>
<evidence type="ECO:0000313" key="2">
    <source>
        <dbReference type="EMBL" id="MBC2778300.1"/>
    </source>
</evidence>
<keyword evidence="3" id="KW-1185">Reference proteome</keyword>
<accession>A0A842I225</accession>
<protein>
    <submittedName>
        <fullName evidence="2">Uncharacterized protein</fullName>
    </submittedName>
</protein>
<evidence type="ECO:0000313" key="3">
    <source>
        <dbReference type="Proteomes" id="UP000564378"/>
    </source>
</evidence>
<evidence type="ECO:0000256" key="1">
    <source>
        <dbReference type="SAM" id="MobiDB-lite"/>
    </source>
</evidence>
<feature type="region of interest" description="Disordered" evidence="1">
    <location>
        <begin position="1"/>
        <end position="20"/>
    </location>
</feature>
<dbReference type="SUPFAM" id="SSF53756">
    <property type="entry name" value="UDP-Glycosyltransferase/glycogen phosphorylase"/>
    <property type="match status" value="1"/>
</dbReference>
<gene>
    <name evidence="2" type="ORF">H6P80_11795</name>
</gene>
<proteinExistence type="predicted"/>
<feature type="compositionally biased region" description="Basic and acidic residues" evidence="1">
    <location>
        <begin position="10"/>
        <end position="20"/>
    </location>
</feature>
<organism evidence="2 3">
    <name type="scientific">Parasphingopyxis marina</name>
    <dbReference type="NCBI Taxonomy" id="2761622"/>
    <lineage>
        <taxon>Bacteria</taxon>
        <taxon>Pseudomonadati</taxon>
        <taxon>Pseudomonadota</taxon>
        <taxon>Alphaproteobacteria</taxon>
        <taxon>Sphingomonadales</taxon>
        <taxon>Sphingomonadaceae</taxon>
        <taxon>Parasphingopyxis</taxon>
    </lineage>
</organism>
<dbReference type="AlphaFoldDB" id="A0A842I225"/>
<comment type="caution">
    <text evidence="2">The sequence shown here is derived from an EMBL/GenBank/DDBJ whole genome shotgun (WGS) entry which is preliminary data.</text>
</comment>
<sequence>MQSDPPSKTSSREPGDEARAVREAAEREIAALKAEKRLLEYRVINANRTLAYGLGRAMIEARSLKGFFTLPSKVMRLRLKQKAKRKQRVPDSFAKDMAERLKFVEPVLDKAASDGVAVAAAWLRQQSGDAAAKGRALAELALTTVRDDLSSAAALGEEAASHASDDPRLIAVMIALADRGMVHAPAAIAMAIRREQPLSEPQRRLIENLLRDAHLLDETAQGFPALPAPGGEERARAVVICPQRWRRTHRVAEAVVALEEQGFDPQFADTIDDADCRQAALVHLFCDALDTAEAALRMAHRDGARFILDLDGIPPAVRDTPGSESDAAARLRLTALGAASEVVLLRNRSPLTFGPNAELLGASDSEMARPDAQVVAAAFAEFGLDAQLPVVACLADLDTAEGAAHCLHAFADLFAAGEARQLLLMGKGAAVGAIRRDAKALGLGDAVCFAGMPAPVRWPALLAGCEVAVFADPRDAALGSEIGLAMECARALRVPVLATRAAWASQGLDSDEVDGLLREKGGWVSMLRTVLSRQRPAAQKAPYRRPIAEIYQNILQATVK</sequence>
<dbReference type="Gene3D" id="3.40.50.2000">
    <property type="entry name" value="Glycogen Phosphorylase B"/>
    <property type="match status" value="1"/>
</dbReference>
<reference evidence="2 3" key="1">
    <citation type="submission" date="2020-08" db="EMBL/GenBank/DDBJ databases">
        <title>Draft genome sequence of Parasphingopyxis sp. GrpM-11.</title>
        <authorList>
            <person name="Oh J."/>
            <person name="Roh D.-H."/>
        </authorList>
    </citation>
    <scope>NUCLEOTIDE SEQUENCE [LARGE SCALE GENOMIC DNA]</scope>
    <source>
        <strain evidence="2 3">GrpM-11</strain>
    </source>
</reference>
<dbReference type="RefSeq" id="WP_185801567.1">
    <property type="nucleotide sequence ID" value="NZ_JACJVJ010000002.1"/>
</dbReference>
<dbReference type="Proteomes" id="UP000564378">
    <property type="component" value="Unassembled WGS sequence"/>
</dbReference>